<dbReference type="OrthoDB" id="9803889at2"/>
<dbReference type="InterPro" id="IPR001238">
    <property type="entry name" value="DNA-binding_RecF"/>
</dbReference>
<comment type="function">
    <text evidence="9">The RecF protein is involved in DNA metabolism; it is required for DNA replication and normal SOS inducibility. RecF binds preferentially to single-stranded, linear DNA. It also seems to bind ATP.</text>
</comment>
<sequence length="364" mass="41748">MSLSHLSLSHFRNIEALTLEPIDGINVIYGENGSGKTSLLEAIYFLSHGKSFRTPKHRSIITHHQEKFTIHGRKSLYNLSIPIGISKTLSGETELKIQGKSSRRVSELAQLMPVQVITPESYSLFFGGPKERRKFLDLGLFHVEQDFFYLWQSFNKVLKQRNALLKSKPKNYFDQIKFWDKEFVRLAEQINNLRIAYISRFKQQFFGKMCAELTLIRDLEISFYAGWKESESLADALEQSFERDSRQGFTNKGPHKADFSFSVAGNSVENTFSRGQLKLLLYALKVTQNSLIESETEKQSILLIDDLPSELGEDTKEKVGQLLSHCRSQIFISAIESESISAVVEPMQRELQMFHVKHGNLITR</sequence>
<dbReference type="STRING" id="187330.AMS58_19000"/>
<evidence type="ECO:0000256" key="3">
    <source>
        <dbReference type="ARBA" id="ARBA00020170"/>
    </source>
</evidence>
<dbReference type="GO" id="GO:0009432">
    <property type="term" value="P:SOS response"/>
    <property type="evidence" value="ECO:0007669"/>
    <property type="project" value="UniProtKB-UniRule"/>
</dbReference>
<evidence type="ECO:0000256" key="5">
    <source>
        <dbReference type="ARBA" id="ARBA00022705"/>
    </source>
</evidence>
<dbReference type="SUPFAM" id="SSF52540">
    <property type="entry name" value="P-loop containing nucleoside triphosphate hydrolases"/>
    <property type="match status" value="1"/>
</dbReference>
<dbReference type="Pfam" id="PF02463">
    <property type="entry name" value="SMC_N"/>
    <property type="match status" value="1"/>
</dbReference>
<evidence type="ECO:0000256" key="2">
    <source>
        <dbReference type="ARBA" id="ARBA00008016"/>
    </source>
</evidence>
<evidence type="ECO:0000259" key="10">
    <source>
        <dbReference type="Pfam" id="PF02463"/>
    </source>
</evidence>
<evidence type="ECO:0000256" key="7">
    <source>
        <dbReference type="ARBA" id="ARBA00022840"/>
    </source>
</evidence>
<dbReference type="GO" id="GO:0006260">
    <property type="term" value="P:DNA replication"/>
    <property type="evidence" value="ECO:0007669"/>
    <property type="project" value="UniProtKB-UniRule"/>
</dbReference>
<dbReference type="GO" id="GO:0005524">
    <property type="term" value="F:ATP binding"/>
    <property type="evidence" value="ECO:0007669"/>
    <property type="project" value="UniProtKB-UniRule"/>
</dbReference>
<comment type="caution">
    <text evidence="11">The sequence shown here is derived from an EMBL/GenBank/DDBJ whole genome shotgun (WGS) entry which is preliminary data.</text>
</comment>
<dbReference type="PATRIC" id="fig|187330.3.peg.2451"/>
<gene>
    <name evidence="9" type="primary">recF</name>
    <name evidence="11" type="ORF">ADS77_18970</name>
</gene>
<keyword evidence="12" id="KW-1185">Reference proteome</keyword>
<keyword evidence="9" id="KW-0742">SOS response</keyword>
<dbReference type="PANTHER" id="PTHR32182">
    <property type="entry name" value="DNA REPLICATION AND REPAIR PROTEIN RECF"/>
    <property type="match status" value="1"/>
</dbReference>
<proteinExistence type="inferred from homology"/>
<dbReference type="RefSeq" id="WP_054206589.1">
    <property type="nucleotide sequence ID" value="NZ_LHPH01000029.1"/>
</dbReference>
<protein>
    <recommendedName>
        <fullName evidence="3 9">DNA replication and repair protein RecF</fullName>
    </recommendedName>
</protein>
<dbReference type="GO" id="GO:0000731">
    <property type="term" value="P:DNA synthesis involved in DNA repair"/>
    <property type="evidence" value="ECO:0007669"/>
    <property type="project" value="TreeGrafter"/>
</dbReference>
<feature type="domain" description="RecF/RecN/SMC N-terminal" evidence="10">
    <location>
        <begin position="3"/>
        <end position="343"/>
    </location>
</feature>
<keyword evidence="8 9" id="KW-0238">DNA-binding</keyword>
<evidence type="ECO:0000256" key="8">
    <source>
        <dbReference type="ARBA" id="ARBA00023125"/>
    </source>
</evidence>
<evidence type="ECO:0000256" key="4">
    <source>
        <dbReference type="ARBA" id="ARBA00022490"/>
    </source>
</evidence>
<dbReference type="PROSITE" id="PS00617">
    <property type="entry name" value="RECF_1"/>
    <property type="match status" value="1"/>
</dbReference>
<evidence type="ECO:0000256" key="1">
    <source>
        <dbReference type="ARBA" id="ARBA00004496"/>
    </source>
</evidence>
<organism evidence="11 12">
    <name type="scientific">Pseudoalteromonas porphyrae</name>
    <dbReference type="NCBI Taxonomy" id="187330"/>
    <lineage>
        <taxon>Bacteria</taxon>
        <taxon>Pseudomonadati</taxon>
        <taxon>Pseudomonadota</taxon>
        <taxon>Gammaproteobacteria</taxon>
        <taxon>Alteromonadales</taxon>
        <taxon>Pseudoalteromonadaceae</taxon>
        <taxon>Pseudoalteromonas</taxon>
    </lineage>
</organism>
<evidence type="ECO:0000256" key="6">
    <source>
        <dbReference type="ARBA" id="ARBA00022741"/>
    </source>
</evidence>
<keyword evidence="7 9" id="KW-0067">ATP-binding</keyword>
<dbReference type="GO" id="GO:0003697">
    <property type="term" value="F:single-stranded DNA binding"/>
    <property type="evidence" value="ECO:0007669"/>
    <property type="project" value="UniProtKB-UniRule"/>
</dbReference>
<dbReference type="Gene3D" id="1.20.1050.90">
    <property type="entry name" value="RecF/RecN/SMC, N-terminal domain"/>
    <property type="match status" value="1"/>
</dbReference>
<dbReference type="InterPro" id="IPR003395">
    <property type="entry name" value="RecF/RecN/SMC_N"/>
</dbReference>
<evidence type="ECO:0000313" key="12">
    <source>
        <dbReference type="Proteomes" id="UP000037848"/>
    </source>
</evidence>
<dbReference type="Gene3D" id="3.40.50.300">
    <property type="entry name" value="P-loop containing nucleotide triphosphate hydrolases"/>
    <property type="match status" value="1"/>
</dbReference>
<keyword evidence="5 9" id="KW-0235">DNA replication</keyword>
<dbReference type="InterPro" id="IPR018078">
    <property type="entry name" value="DNA-binding_RecF_CS"/>
</dbReference>
<keyword evidence="4 9" id="KW-0963">Cytoplasm</keyword>
<dbReference type="InterPro" id="IPR027417">
    <property type="entry name" value="P-loop_NTPase"/>
</dbReference>
<comment type="subcellular location">
    <subcellularLocation>
        <location evidence="1 9">Cytoplasm</location>
    </subcellularLocation>
</comment>
<accession>A0A0N1EAP8</accession>
<dbReference type="PANTHER" id="PTHR32182:SF0">
    <property type="entry name" value="DNA REPLICATION AND REPAIR PROTEIN RECF"/>
    <property type="match status" value="1"/>
</dbReference>
<evidence type="ECO:0000313" key="11">
    <source>
        <dbReference type="EMBL" id="KPH57017.1"/>
    </source>
</evidence>
<dbReference type="InterPro" id="IPR042174">
    <property type="entry name" value="RecF_2"/>
</dbReference>
<comment type="similarity">
    <text evidence="2 9">Belongs to the RecF family.</text>
</comment>
<dbReference type="GO" id="GO:0006302">
    <property type="term" value="P:double-strand break repair"/>
    <property type="evidence" value="ECO:0007669"/>
    <property type="project" value="TreeGrafter"/>
</dbReference>
<evidence type="ECO:0000256" key="9">
    <source>
        <dbReference type="HAMAP-Rule" id="MF_00365"/>
    </source>
</evidence>
<dbReference type="NCBIfam" id="TIGR00611">
    <property type="entry name" value="recf"/>
    <property type="match status" value="1"/>
</dbReference>
<dbReference type="EMBL" id="LHPH01000029">
    <property type="protein sequence ID" value="KPH57017.1"/>
    <property type="molecule type" value="Genomic_DNA"/>
</dbReference>
<name>A0A0N1EAP8_9GAMM</name>
<reference evidence="11 12" key="1">
    <citation type="submission" date="2015-08" db="EMBL/GenBank/DDBJ databases">
        <title>Draft Genome Sequence of Pseudoalteromonas porphyrae UCD-SED14.</title>
        <authorList>
            <person name="Coil D.A."/>
            <person name="Jospin G."/>
            <person name="Lee R.D."/>
            <person name="Eisen J.A."/>
        </authorList>
    </citation>
    <scope>NUCLEOTIDE SEQUENCE [LARGE SCALE GENOMIC DNA]</scope>
    <source>
        <strain evidence="11 12">UCD-SED14</strain>
    </source>
</reference>
<keyword evidence="6 9" id="KW-0547">Nucleotide-binding</keyword>
<dbReference type="Proteomes" id="UP000037848">
    <property type="component" value="Unassembled WGS sequence"/>
</dbReference>
<keyword evidence="9" id="KW-0227">DNA damage</keyword>
<dbReference type="GO" id="GO:0005737">
    <property type="term" value="C:cytoplasm"/>
    <property type="evidence" value="ECO:0007669"/>
    <property type="project" value="UniProtKB-SubCell"/>
</dbReference>
<dbReference type="AlphaFoldDB" id="A0A0N1EAP8"/>
<keyword evidence="9" id="KW-0234">DNA repair</keyword>
<dbReference type="HAMAP" id="MF_00365">
    <property type="entry name" value="RecF"/>
    <property type="match status" value="1"/>
</dbReference>
<feature type="binding site" evidence="9">
    <location>
        <begin position="30"/>
        <end position="37"/>
    </location>
    <ligand>
        <name>ATP</name>
        <dbReference type="ChEBI" id="CHEBI:30616"/>
    </ligand>
</feature>